<accession>A0A813QYV6</accession>
<sequence length="547" mass="64074">MQNSDLLRLFEDLLIKSKNVEYIELLERIHIQLSNISSSIQFEQVHQHIPWSNLFNLLRSNKNDEIERLLCAIMEHFINNLSIEQIMTDFSPLLNTGLENQTGLSQRGKLLCLKAFEKLTHCTTTECFFIIQNLFQYSHINSLLHLFLDSDEQILWLKSKEILEQMIHTVSRIDDKQILQNYLHEHYFHDINRQILLSSNKLNEIVKLRLYEYLIDLCLIDPRIYEHITEEQHLLDQFLYDCTHSDTDILYLMNCLELLTVLTQKSHTLNYLQNKTNVIDHYLHLLLSTNDENNLYDLIKPGLIKFFGCYLRNYLVLLEKNISNNQQNQLIERFLPILFDILLQSDPNPYIIIGLDTIGFIGKTLNGKEYILSNIKFSDFIGKLVQMIHSSQSDIRIRCLICLADLFHISKYNSSSSNAWTLTEQIYRLCNRGFSILPIIIQIAKQPFIDLRLAAYRCLFELTRSPWALHAMNAEPGFIEFLLNRSTEKDKEGKEVKFSIIQSICENGEEAKLAIGNVNYLKFRRYINEGIFYVEPEANVAFDGSNE</sequence>
<dbReference type="AlphaFoldDB" id="A0A813QYV6"/>
<protein>
    <recommendedName>
        <fullName evidence="2">26S proteasome non-ATPase regulatory subunit 5</fullName>
    </recommendedName>
</protein>
<dbReference type="EMBL" id="CAJNOO010000054">
    <property type="protein sequence ID" value="CAF0773749.1"/>
    <property type="molecule type" value="Genomic_DNA"/>
</dbReference>
<dbReference type="Gene3D" id="1.25.10.10">
    <property type="entry name" value="Leucine-rich Repeat Variant"/>
    <property type="match status" value="1"/>
</dbReference>
<dbReference type="SUPFAM" id="SSF48371">
    <property type="entry name" value="ARM repeat"/>
    <property type="match status" value="1"/>
</dbReference>
<evidence type="ECO:0000256" key="1">
    <source>
        <dbReference type="ARBA" id="ARBA00006823"/>
    </source>
</evidence>
<name>A0A813QYV6_9BILA</name>
<dbReference type="PANTHER" id="PTHR13554">
    <property type="entry name" value="26S PROTEASOME NON-ATPASE REGULATORY SUBUNIT 5-RELATED"/>
    <property type="match status" value="1"/>
</dbReference>
<proteinExistence type="inferred from homology"/>
<organism evidence="3 4">
    <name type="scientific">Rotaria sordida</name>
    <dbReference type="NCBI Taxonomy" id="392033"/>
    <lineage>
        <taxon>Eukaryota</taxon>
        <taxon>Metazoa</taxon>
        <taxon>Spiralia</taxon>
        <taxon>Gnathifera</taxon>
        <taxon>Rotifera</taxon>
        <taxon>Eurotatoria</taxon>
        <taxon>Bdelloidea</taxon>
        <taxon>Philodinida</taxon>
        <taxon>Philodinidae</taxon>
        <taxon>Rotaria</taxon>
    </lineage>
</organism>
<dbReference type="GO" id="GO:0043248">
    <property type="term" value="P:proteasome assembly"/>
    <property type="evidence" value="ECO:0007669"/>
    <property type="project" value="InterPro"/>
</dbReference>
<dbReference type="InterPro" id="IPR011989">
    <property type="entry name" value="ARM-like"/>
</dbReference>
<evidence type="ECO:0000256" key="2">
    <source>
        <dbReference type="ARBA" id="ARBA00014933"/>
    </source>
</evidence>
<dbReference type="OrthoDB" id="10250600at2759"/>
<evidence type="ECO:0000313" key="3">
    <source>
        <dbReference type="EMBL" id="CAF0773749.1"/>
    </source>
</evidence>
<dbReference type="GO" id="GO:0005829">
    <property type="term" value="C:cytosol"/>
    <property type="evidence" value="ECO:0007669"/>
    <property type="project" value="TreeGrafter"/>
</dbReference>
<gene>
    <name evidence="3" type="ORF">RFH988_LOCUS2510</name>
</gene>
<evidence type="ECO:0000313" key="4">
    <source>
        <dbReference type="Proteomes" id="UP000663882"/>
    </source>
</evidence>
<comment type="caution">
    <text evidence="3">The sequence shown here is derived from an EMBL/GenBank/DDBJ whole genome shotgun (WGS) entry which is preliminary data.</text>
</comment>
<reference evidence="3" key="1">
    <citation type="submission" date="2021-02" db="EMBL/GenBank/DDBJ databases">
        <authorList>
            <person name="Nowell W R."/>
        </authorList>
    </citation>
    <scope>NUCLEOTIDE SEQUENCE</scope>
</reference>
<dbReference type="Proteomes" id="UP000663882">
    <property type="component" value="Unassembled WGS sequence"/>
</dbReference>
<dbReference type="InterPro" id="IPR019538">
    <property type="entry name" value="PSMD5"/>
</dbReference>
<dbReference type="InterPro" id="IPR016024">
    <property type="entry name" value="ARM-type_fold"/>
</dbReference>
<dbReference type="Pfam" id="PF10508">
    <property type="entry name" value="Proteasom_PSMB"/>
    <property type="match status" value="1"/>
</dbReference>
<comment type="similarity">
    <text evidence="1">Belongs to the proteasome subunit S5B/HSM3 family.</text>
</comment>
<dbReference type="PANTHER" id="PTHR13554:SF10">
    <property type="entry name" value="26S PROTEASOME NON-ATPASE REGULATORY SUBUNIT 5"/>
    <property type="match status" value="1"/>
</dbReference>